<comment type="subcellular location">
    <subcellularLocation>
        <location evidence="1">Membrane</location>
        <topology evidence="1">Multi-pass membrane protein</topology>
    </subcellularLocation>
</comment>
<feature type="compositionally biased region" description="Basic and acidic residues" evidence="6">
    <location>
        <begin position="257"/>
        <end position="270"/>
    </location>
</feature>
<feature type="compositionally biased region" description="Low complexity" evidence="6">
    <location>
        <begin position="179"/>
        <end position="203"/>
    </location>
</feature>
<feature type="compositionally biased region" description="Basic and acidic residues" evidence="6">
    <location>
        <begin position="207"/>
        <end position="223"/>
    </location>
</feature>
<feature type="region of interest" description="Disordered" evidence="6">
    <location>
        <begin position="1063"/>
        <end position="1168"/>
    </location>
</feature>
<dbReference type="VEuPathDB" id="FungiDB:P170DRAFT_470580"/>
<evidence type="ECO:0000256" key="2">
    <source>
        <dbReference type="ARBA" id="ARBA00009824"/>
    </source>
</evidence>
<feature type="region of interest" description="Disordered" evidence="6">
    <location>
        <begin position="469"/>
        <end position="529"/>
    </location>
</feature>
<dbReference type="InterPro" id="IPR029058">
    <property type="entry name" value="AB_hydrolase_fold"/>
</dbReference>
<feature type="compositionally biased region" description="Low complexity" evidence="6">
    <location>
        <begin position="155"/>
        <end position="166"/>
    </location>
</feature>
<feature type="compositionally biased region" description="Basic and acidic residues" evidence="6">
    <location>
        <begin position="1115"/>
        <end position="1124"/>
    </location>
</feature>
<evidence type="ECO:0000256" key="4">
    <source>
        <dbReference type="ARBA" id="ARBA00022989"/>
    </source>
</evidence>
<evidence type="ECO:0000256" key="3">
    <source>
        <dbReference type="ARBA" id="ARBA00022692"/>
    </source>
</evidence>
<keyword evidence="4 7" id="KW-1133">Transmembrane helix</keyword>
<feature type="compositionally biased region" description="Basic and acidic residues" evidence="6">
    <location>
        <begin position="514"/>
        <end position="523"/>
    </location>
</feature>
<feature type="compositionally biased region" description="Polar residues" evidence="6">
    <location>
        <begin position="495"/>
        <end position="508"/>
    </location>
</feature>
<dbReference type="GO" id="GO:0016020">
    <property type="term" value="C:membrane"/>
    <property type="evidence" value="ECO:0007669"/>
    <property type="project" value="UniProtKB-SubCell"/>
</dbReference>
<feature type="compositionally biased region" description="Basic and acidic residues" evidence="6">
    <location>
        <begin position="1155"/>
        <end position="1164"/>
    </location>
</feature>
<reference evidence="8 9" key="1">
    <citation type="submission" date="2016-12" db="EMBL/GenBank/DDBJ databases">
        <title>The genomes of Aspergillus section Nigri reveals drivers in fungal speciation.</title>
        <authorList>
            <consortium name="DOE Joint Genome Institute"/>
            <person name="Vesth T.C."/>
            <person name="Nybo J."/>
            <person name="Theobald S."/>
            <person name="Brandl J."/>
            <person name="Frisvad J.C."/>
            <person name="Nielsen K.F."/>
            <person name="Lyhne E.K."/>
            <person name="Kogle M.E."/>
            <person name="Kuo A."/>
            <person name="Riley R."/>
            <person name="Clum A."/>
            <person name="Nolan M."/>
            <person name="Lipzen A."/>
            <person name="Salamov A."/>
            <person name="Henrissat B."/>
            <person name="Wiebenga A."/>
            <person name="De Vries R.P."/>
            <person name="Grigoriev I.V."/>
            <person name="Mortensen U.H."/>
            <person name="Andersen M.R."/>
            <person name="Baker S.E."/>
        </authorList>
    </citation>
    <scope>NUCLEOTIDE SEQUENCE [LARGE SCALE GENOMIC DNA]</scope>
    <source>
        <strain evidence="8 9">IBT 23096</strain>
    </source>
</reference>
<feature type="region of interest" description="Disordered" evidence="6">
    <location>
        <begin position="1"/>
        <end position="286"/>
    </location>
</feature>
<feature type="compositionally biased region" description="Basic and acidic residues" evidence="6">
    <location>
        <begin position="134"/>
        <end position="149"/>
    </location>
</feature>
<dbReference type="GeneID" id="36560470"/>
<evidence type="ECO:0000313" key="8">
    <source>
        <dbReference type="EMBL" id="PLB55164.1"/>
    </source>
</evidence>
<keyword evidence="9" id="KW-1185">Reference proteome</keyword>
<feature type="compositionally biased region" description="Basic and acidic residues" evidence="6">
    <location>
        <begin position="167"/>
        <end position="178"/>
    </location>
</feature>
<dbReference type="SUPFAM" id="SSF53474">
    <property type="entry name" value="alpha/beta-Hydrolases"/>
    <property type="match status" value="1"/>
</dbReference>
<dbReference type="EMBL" id="MSFO01000001">
    <property type="protein sequence ID" value="PLB55164.1"/>
    <property type="molecule type" value="Genomic_DNA"/>
</dbReference>
<name>A0A2I2GQM8_9EURO</name>
<dbReference type="PANTHER" id="PTHR17920">
    <property type="entry name" value="TRANSMEMBRANE AND COILED-COIL DOMAIN-CONTAINING PROTEIN 4 TMCO4"/>
    <property type="match status" value="1"/>
</dbReference>
<feature type="compositionally biased region" description="Polar residues" evidence="6">
    <location>
        <begin position="1142"/>
        <end position="1153"/>
    </location>
</feature>
<dbReference type="PANTHER" id="PTHR17920:SF3">
    <property type="entry name" value="TRANSMEMBRANE AND COILED-COIL DOMAIN-CONTAINING PROTEIN 4"/>
    <property type="match status" value="1"/>
</dbReference>
<keyword evidence="5 7" id="KW-0472">Membrane</keyword>
<gene>
    <name evidence="8" type="ORF">P170DRAFT_470580</name>
</gene>
<dbReference type="OrthoDB" id="277931at2759"/>
<organism evidence="8 9">
    <name type="scientific">Aspergillus steynii IBT 23096</name>
    <dbReference type="NCBI Taxonomy" id="1392250"/>
    <lineage>
        <taxon>Eukaryota</taxon>
        <taxon>Fungi</taxon>
        <taxon>Dikarya</taxon>
        <taxon>Ascomycota</taxon>
        <taxon>Pezizomycotina</taxon>
        <taxon>Eurotiomycetes</taxon>
        <taxon>Eurotiomycetidae</taxon>
        <taxon>Eurotiales</taxon>
        <taxon>Aspergillaceae</taxon>
        <taxon>Aspergillus</taxon>
        <taxon>Aspergillus subgen. Circumdati</taxon>
    </lineage>
</organism>
<protein>
    <submittedName>
        <fullName evidence="8">DUF726 domain protein</fullName>
    </submittedName>
</protein>
<dbReference type="Proteomes" id="UP000234275">
    <property type="component" value="Unassembled WGS sequence"/>
</dbReference>
<accession>A0A2I2GQM8</accession>
<dbReference type="Pfam" id="PF05277">
    <property type="entry name" value="DUF726"/>
    <property type="match status" value="1"/>
</dbReference>
<evidence type="ECO:0000256" key="7">
    <source>
        <dbReference type="SAM" id="Phobius"/>
    </source>
</evidence>
<comment type="similarity">
    <text evidence="2">Belongs to the TMCO4 family.</text>
</comment>
<dbReference type="AlphaFoldDB" id="A0A2I2GQM8"/>
<evidence type="ECO:0000256" key="6">
    <source>
        <dbReference type="SAM" id="MobiDB-lite"/>
    </source>
</evidence>
<evidence type="ECO:0000256" key="5">
    <source>
        <dbReference type="ARBA" id="ARBA00023136"/>
    </source>
</evidence>
<keyword evidence="3 7" id="KW-0812">Transmembrane</keyword>
<sequence length="1215" mass="131181">MSSVPSAAVDHPVDPSVDQSHAVSHAPENPRPADTADTPSSGENKEQEQNGNPAAANSDGKPAADQSGRDTGPGQGDELDDFGLPIRPRAKAARSLTESSEGTQEFHDVQEAAADITDDGKPSKPDTQAMADGPGKEQEHQAEPQKLEHGDEETQSTTAAPATTSEPQEKVEHGKEETQPTTAAPTATSEPQKTETPQETETSASKTSEKKEIPGISPDHEDGPPPPYTESPTPQNTATSAQSEATQKKRSSLKPSEWSHQRLNAAKESDSEPEEEDDGGWKEMPAVDEFDFYDDYGRLVARGAKTESDEAVYQGLGGAGRGYTRVQLDEDAHSVTSLDEDTSYLFKENGATAAGLEGEELRDPLSQLQATKDLLNETQKIAYVGVIRLAIYQIASDMEKIPVTRGTRKAKQKSIDSMRQWGQAMMSRIYFHMDIDAAEQIMIEQLAEHGVQPADLVRPLMQNARVHNPLADEQDISRKSTSSLASPSVKKDFRSSLSTEIDRSSTSMSPPPYETHEGEDLPEVRTPSQLPTSEKIDIDLRWTVLCDLFLVLISDSAYDARSRTLLERVGDSMEVSWLQIARFEKRVIDALEMQEASEKETWDESEHMEARRKKALKRRYITMGLATVGGGLVIGLSAGLLAPVIGAGLAAGFTTVGISGTGAFLGGAGGTALIASSATLTGSTIGMRASKRRTGAVQTFEYRPLHNNKRVNLIVTVAGWMTGKVDDVRLPFSTVDPIMGDLYSVLWEPEMLRSMGETINILATEALTQGLQQVLGNTVLVALMASLQLPMILTKLSYLIDNPWTVSLARASAAGLILADSLMDHNLGKRPVTLLGFSLGARVIFCCLRELADRGAHGLVQNVYMFGSPIVASRDEYLKARSVVSGRFVNGYSSNDWILGYLFRATSGGIMRVAGLAPVEGIPGLENFDVTKLVNGHMDYRAAMPRLLKEVGWEVLSEEFAEIEDPDPDNHNERQRELIREIDEARRDAEARPEKKRFGLFKRGKLAQKKGWETYDVERNNATPRESSDSNGAGTVLFDIDAIKAELASESIEVKQLESTLPPMKLDLNSPSSPSPAAAAAAAAAPPAAPSPSAGKDTKSTGTSQSVSPLPPGPADKKDPHDTGEEGIEMTFDTPYHEPPQRSYSSFGNSSNDLYEPHPTRPELRSSATMPVGVGVGAGMGVGAGALGAMALEHNAWADHDVGDGEEGEISMCFE</sequence>
<evidence type="ECO:0000313" key="9">
    <source>
        <dbReference type="Proteomes" id="UP000234275"/>
    </source>
</evidence>
<proteinExistence type="inferred from homology"/>
<feature type="compositionally biased region" description="Low complexity" evidence="6">
    <location>
        <begin position="1070"/>
        <end position="1094"/>
    </location>
</feature>
<dbReference type="InterPro" id="IPR007941">
    <property type="entry name" value="DUF726"/>
</dbReference>
<dbReference type="RefSeq" id="XP_024710466.1">
    <property type="nucleotide sequence ID" value="XM_024852772.1"/>
</dbReference>
<evidence type="ECO:0000256" key="1">
    <source>
        <dbReference type="ARBA" id="ARBA00004141"/>
    </source>
</evidence>
<feature type="transmembrane region" description="Helical" evidence="7">
    <location>
        <begin position="620"/>
        <end position="642"/>
    </location>
</feature>
<comment type="caution">
    <text evidence="8">The sequence shown here is derived from an EMBL/GenBank/DDBJ whole genome shotgun (WGS) entry which is preliminary data.</text>
</comment>
<feature type="compositionally biased region" description="Polar residues" evidence="6">
    <location>
        <begin position="235"/>
        <end position="245"/>
    </location>
</feature>
<dbReference type="STRING" id="1392250.A0A2I2GQM8"/>